<dbReference type="GO" id="GO:0046306">
    <property type="term" value="P:alkanesulfonate catabolic process"/>
    <property type="evidence" value="ECO:0007669"/>
    <property type="project" value="TreeGrafter"/>
</dbReference>
<dbReference type="NCBIfam" id="TIGR03619">
    <property type="entry name" value="F420_Rv2161c"/>
    <property type="match status" value="1"/>
</dbReference>
<evidence type="ECO:0000313" key="8">
    <source>
        <dbReference type="Proteomes" id="UP000295680"/>
    </source>
</evidence>
<evidence type="ECO:0000313" key="7">
    <source>
        <dbReference type="EMBL" id="TCO55849.1"/>
    </source>
</evidence>
<dbReference type="Proteomes" id="UP000295680">
    <property type="component" value="Unassembled WGS sequence"/>
</dbReference>
<protein>
    <submittedName>
        <fullName evidence="7">Putative F420-dependent oxidoreductase</fullName>
    </submittedName>
</protein>
<keyword evidence="3" id="KW-0560">Oxidoreductase</keyword>
<keyword evidence="5" id="KW-0472">Membrane</keyword>
<dbReference type="RefSeq" id="WP_132121976.1">
    <property type="nucleotide sequence ID" value="NZ_SLWS01000007.1"/>
</dbReference>
<dbReference type="OrthoDB" id="9781803at2"/>
<dbReference type="InterPro" id="IPR019921">
    <property type="entry name" value="Lucif-like_OxRdtase_Rv2161c"/>
</dbReference>
<keyword evidence="4" id="KW-0503">Monooxygenase</keyword>
<dbReference type="InterPro" id="IPR036661">
    <property type="entry name" value="Luciferase-like_sf"/>
</dbReference>
<dbReference type="SUPFAM" id="SSF51679">
    <property type="entry name" value="Bacterial luciferase-like"/>
    <property type="match status" value="1"/>
</dbReference>
<keyword evidence="5" id="KW-0812">Transmembrane</keyword>
<comment type="caution">
    <text evidence="7">The sequence shown here is derived from an EMBL/GenBank/DDBJ whole genome shotgun (WGS) entry which is preliminary data.</text>
</comment>
<reference evidence="7 8" key="1">
    <citation type="submission" date="2019-03" db="EMBL/GenBank/DDBJ databases">
        <title>Genomic Encyclopedia of Type Strains, Phase IV (KMG-IV): sequencing the most valuable type-strain genomes for metagenomic binning, comparative biology and taxonomic classification.</title>
        <authorList>
            <person name="Goeker M."/>
        </authorList>
    </citation>
    <scope>NUCLEOTIDE SEQUENCE [LARGE SCALE GENOMIC DNA]</scope>
    <source>
        <strain evidence="7 8">DSM 45934</strain>
    </source>
</reference>
<keyword evidence="2" id="KW-0288">FMN</keyword>
<keyword evidence="8" id="KW-1185">Reference proteome</keyword>
<keyword evidence="1" id="KW-0285">Flavoprotein</keyword>
<feature type="domain" description="Luciferase-like" evidence="6">
    <location>
        <begin position="20"/>
        <end position="214"/>
    </location>
</feature>
<dbReference type="InterPro" id="IPR050172">
    <property type="entry name" value="SsuD_RutA_monooxygenase"/>
</dbReference>
<dbReference type="GO" id="GO:0008726">
    <property type="term" value="F:alkanesulfonate monooxygenase activity"/>
    <property type="evidence" value="ECO:0007669"/>
    <property type="project" value="TreeGrafter"/>
</dbReference>
<name>A0A4R2JHI2_9PSEU</name>
<evidence type="ECO:0000256" key="5">
    <source>
        <dbReference type="SAM" id="Phobius"/>
    </source>
</evidence>
<proteinExistence type="predicted"/>
<dbReference type="Gene3D" id="3.20.20.30">
    <property type="entry name" value="Luciferase-like domain"/>
    <property type="match status" value="1"/>
</dbReference>
<keyword evidence="5" id="KW-1133">Transmembrane helix</keyword>
<evidence type="ECO:0000256" key="2">
    <source>
        <dbReference type="ARBA" id="ARBA00022643"/>
    </source>
</evidence>
<gene>
    <name evidence="7" type="ORF">EV192_107272</name>
</gene>
<evidence type="ECO:0000256" key="4">
    <source>
        <dbReference type="ARBA" id="ARBA00023033"/>
    </source>
</evidence>
<dbReference type="PANTHER" id="PTHR42847:SF4">
    <property type="entry name" value="ALKANESULFONATE MONOOXYGENASE-RELATED"/>
    <property type="match status" value="1"/>
</dbReference>
<organism evidence="7 8">
    <name type="scientific">Actinocrispum wychmicini</name>
    <dbReference type="NCBI Taxonomy" id="1213861"/>
    <lineage>
        <taxon>Bacteria</taxon>
        <taxon>Bacillati</taxon>
        <taxon>Actinomycetota</taxon>
        <taxon>Actinomycetes</taxon>
        <taxon>Pseudonocardiales</taxon>
        <taxon>Pseudonocardiaceae</taxon>
        <taxon>Actinocrispum</taxon>
    </lineage>
</organism>
<feature type="transmembrane region" description="Helical" evidence="5">
    <location>
        <begin position="64"/>
        <end position="87"/>
    </location>
</feature>
<dbReference type="InterPro" id="IPR011251">
    <property type="entry name" value="Luciferase-like_dom"/>
</dbReference>
<accession>A0A4R2JHI2</accession>
<dbReference type="Pfam" id="PF00296">
    <property type="entry name" value="Bac_luciferase"/>
    <property type="match status" value="1"/>
</dbReference>
<evidence type="ECO:0000259" key="6">
    <source>
        <dbReference type="Pfam" id="PF00296"/>
    </source>
</evidence>
<dbReference type="EMBL" id="SLWS01000007">
    <property type="protein sequence ID" value="TCO55849.1"/>
    <property type="molecule type" value="Genomic_DNA"/>
</dbReference>
<dbReference type="AlphaFoldDB" id="A0A4R2JHI2"/>
<dbReference type="PANTHER" id="PTHR42847">
    <property type="entry name" value="ALKANESULFONATE MONOOXYGENASE"/>
    <property type="match status" value="1"/>
</dbReference>
<sequence length="280" mass="30794">MKFGVNTFVTDESIRPDVLGRALEERGFESLLITEHSHIPVKRETPWSGGGDLPREYYRTYDPFVALAVASTTTTTLTLGTAVALLAQRDVLQTAKEVATLDVLSGGRVLLGVGAGWNREEMRNHGVDPRRRGPLLDEKIAALKVIWTDDEAEFHGEHVDFDPIFSWPKPVRRPHPPIAVGGESPAALTRLARYGNEWMPRAKTPVAELRRVTSWLADQGRADVRTTLCGATTDAATVTAYAEAGVDRVTFTLPPLPEAETLRHLDELATRAESFGLETC</sequence>
<evidence type="ECO:0000256" key="3">
    <source>
        <dbReference type="ARBA" id="ARBA00023002"/>
    </source>
</evidence>
<evidence type="ECO:0000256" key="1">
    <source>
        <dbReference type="ARBA" id="ARBA00022630"/>
    </source>
</evidence>